<feature type="binding site" evidence="11">
    <location>
        <position position="128"/>
    </location>
    <ligand>
        <name>Zn(2+)</name>
        <dbReference type="ChEBI" id="CHEBI:29105"/>
    </ligand>
</feature>
<evidence type="ECO:0000256" key="3">
    <source>
        <dbReference type="ARBA" id="ARBA00022553"/>
    </source>
</evidence>
<accession>A0AAV7ZY47</accession>
<dbReference type="Gene3D" id="2.20.28.200">
    <property type="match status" value="1"/>
</dbReference>
<dbReference type="InterPro" id="IPR050134">
    <property type="entry name" value="NAD-dep_sirtuin_deacylases"/>
</dbReference>
<reference evidence="15" key="1">
    <citation type="submission" date="2022-08" db="EMBL/GenBank/DDBJ databases">
        <title>Novel sulphate-reducing endosymbionts in the free-living metamonad Anaeramoeba.</title>
        <authorList>
            <person name="Jerlstrom-Hultqvist J."/>
            <person name="Cepicka I."/>
            <person name="Gallot-Lavallee L."/>
            <person name="Salas-Leiva D."/>
            <person name="Curtis B.A."/>
            <person name="Zahonova K."/>
            <person name="Pipaliya S."/>
            <person name="Dacks J."/>
            <person name="Roger A.J."/>
        </authorList>
    </citation>
    <scope>NUCLEOTIDE SEQUENCE</scope>
    <source>
        <strain evidence="15">Busselton2</strain>
    </source>
</reference>
<comment type="caution">
    <text evidence="15">The sequence shown here is derived from an EMBL/GenBank/DDBJ whole genome shotgun (WGS) entry which is preliminary data.</text>
</comment>
<dbReference type="InterPro" id="IPR003000">
    <property type="entry name" value="Sirtuin"/>
</dbReference>
<feature type="compositionally biased region" description="Basic and acidic residues" evidence="13">
    <location>
        <begin position="289"/>
        <end position="299"/>
    </location>
</feature>
<keyword evidence="4" id="KW-0808">Transferase</keyword>
<comment type="cofactor">
    <cofactor evidence="1">
        <name>Zn(2+)</name>
        <dbReference type="ChEBI" id="CHEBI:29105"/>
    </cofactor>
</comment>
<dbReference type="Gene3D" id="3.40.50.1220">
    <property type="entry name" value="TPP-binding domain"/>
    <property type="match status" value="1"/>
</dbReference>
<evidence type="ECO:0000256" key="5">
    <source>
        <dbReference type="ARBA" id="ARBA00022723"/>
    </source>
</evidence>
<feature type="coiled-coil region" evidence="12">
    <location>
        <begin position="6"/>
        <end position="33"/>
    </location>
</feature>
<dbReference type="Proteomes" id="UP001146793">
    <property type="component" value="Unassembled WGS sequence"/>
</dbReference>
<organism evidence="15 16">
    <name type="scientific">Anaeramoeba flamelloides</name>
    <dbReference type="NCBI Taxonomy" id="1746091"/>
    <lineage>
        <taxon>Eukaryota</taxon>
        <taxon>Metamonada</taxon>
        <taxon>Anaeramoebidae</taxon>
        <taxon>Anaeramoeba</taxon>
    </lineage>
</organism>
<keyword evidence="7" id="KW-0520">NAD</keyword>
<evidence type="ECO:0000256" key="13">
    <source>
        <dbReference type="SAM" id="MobiDB-lite"/>
    </source>
</evidence>
<dbReference type="GO" id="GO:0070403">
    <property type="term" value="F:NAD+ binding"/>
    <property type="evidence" value="ECO:0007669"/>
    <property type="project" value="InterPro"/>
</dbReference>
<evidence type="ECO:0000256" key="2">
    <source>
        <dbReference type="ARBA" id="ARBA00012928"/>
    </source>
</evidence>
<dbReference type="GO" id="GO:0005634">
    <property type="term" value="C:nucleus"/>
    <property type="evidence" value="ECO:0007669"/>
    <property type="project" value="TreeGrafter"/>
</dbReference>
<dbReference type="PANTHER" id="PTHR11085:SF1">
    <property type="entry name" value="NAD-DEPENDENT PROTEIN DEACETYLASE SIRTUIN-7"/>
    <property type="match status" value="1"/>
</dbReference>
<keyword evidence="3" id="KW-0597">Phosphoprotein</keyword>
<feature type="compositionally biased region" description="Basic residues" evidence="13">
    <location>
        <begin position="275"/>
        <end position="285"/>
    </location>
</feature>
<dbReference type="EMBL" id="JANTQA010000023">
    <property type="protein sequence ID" value="KAJ3445263.1"/>
    <property type="molecule type" value="Genomic_DNA"/>
</dbReference>
<comment type="similarity">
    <text evidence="8">Belongs to the sirtuin family. Class IV subfamily.</text>
</comment>
<evidence type="ECO:0000256" key="11">
    <source>
        <dbReference type="PROSITE-ProRule" id="PRU00236"/>
    </source>
</evidence>
<evidence type="ECO:0000256" key="7">
    <source>
        <dbReference type="ARBA" id="ARBA00023027"/>
    </source>
</evidence>
<feature type="compositionally biased region" description="Basic residues" evidence="13">
    <location>
        <begin position="304"/>
        <end position="325"/>
    </location>
</feature>
<proteinExistence type="inferred from homology"/>
<name>A0AAV7ZY47_9EUKA</name>
<dbReference type="GO" id="GO:0046872">
    <property type="term" value="F:metal ion binding"/>
    <property type="evidence" value="ECO:0007669"/>
    <property type="project" value="UniProtKB-KW"/>
</dbReference>
<dbReference type="InterPro" id="IPR026590">
    <property type="entry name" value="Ssirtuin_cat_dom"/>
</dbReference>
<evidence type="ECO:0000313" key="16">
    <source>
        <dbReference type="Proteomes" id="UP001146793"/>
    </source>
</evidence>
<feature type="binding site" evidence="11">
    <location>
        <position position="156"/>
    </location>
    <ligand>
        <name>Zn(2+)</name>
        <dbReference type="ChEBI" id="CHEBI:29105"/>
    </ligand>
</feature>
<keyword evidence="6 11" id="KW-0862">Zinc</keyword>
<evidence type="ECO:0000256" key="8">
    <source>
        <dbReference type="ARBA" id="ARBA00038170"/>
    </source>
</evidence>
<dbReference type="FunFam" id="3.40.50.1220:FF:000038">
    <property type="entry name" value="NAD-dependent protein deacetylase sirtuin-6 isoform X2"/>
    <property type="match status" value="1"/>
</dbReference>
<dbReference type="GO" id="GO:0017136">
    <property type="term" value="F:histone deacetylase activity, NAD-dependent"/>
    <property type="evidence" value="ECO:0007669"/>
    <property type="project" value="TreeGrafter"/>
</dbReference>
<feature type="active site" description="Proton acceptor" evidence="11">
    <location>
        <position position="120"/>
    </location>
</feature>
<dbReference type="Pfam" id="PF02146">
    <property type="entry name" value="SIR2"/>
    <property type="match status" value="1"/>
</dbReference>
<protein>
    <recommendedName>
        <fullName evidence="2">protein acetyllysine N-acetyltransferase</fullName>
        <ecNumber evidence="2">2.3.1.286</ecNumber>
    </recommendedName>
    <alternativeName>
        <fullName evidence="10">Regulatory protein SIR2 homolog 7</fullName>
    </alternativeName>
    <alternativeName>
        <fullName evidence="9">SIR2-like protein 7</fullName>
    </alternativeName>
</protein>
<evidence type="ECO:0000259" key="14">
    <source>
        <dbReference type="PROSITE" id="PS50305"/>
    </source>
</evidence>
<feature type="binding site" evidence="11">
    <location>
        <position position="131"/>
    </location>
    <ligand>
        <name>Zn(2+)</name>
        <dbReference type="ChEBI" id="CHEBI:29105"/>
    </ligand>
</feature>
<evidence type="ECO:0000256" key="10">
    <source>
        <dbReference type="ARBA" id="ARBA00043038"/>
    </source>
</evidence>
<dbReference type="EC" id="2.3.1.286" evidence="2"/>
<keyword evidence="12" id="KW-0175">Coiled coil</keyword>
<feature type="domain" description="Deacetylase sirtuin-type" evidence="14">
    <location>
        <begin position="13"/>
        <end position="255"/>
    </location>
</feature>
<dbReference type="AlphaFoldDB" id="A0AAV7ZY47"/>
<evidence type="ECO:0000256" key="9">
    <source>
        <dbReference type="ARBA" id="ARBA00041832"/>
    </source>
</evidence>
<dbReference type="PROSITE" id="PS50305">
    <property type="entry name" value="SIRTUIN"/>
    <property type="match status" value="1"/>
</dbReference>
<dbReference type="InterPro" id="IPR029035">
    <property type="entry name" value="DHS-like_NAD/FAD-binding_dom"/>
</dbReference>
<dbReference type="SUPFAM" id="SSF52467">
    <property type="entry name" value="DHS-like NAD/FAD-binding domain"/>
    <property type="match status" value="1"/>
</dbReference>
<feature type="region of interest" description="Disordered" evidence="13">
    <location>
        <begin position="272"/>
        <end position="325"/>
    </location>
</feature>
<evidence type="ECO:0000256" key="1">
    <source>
        <dbReference type="ARBA" id="ARBA00001947"/>
    </source>
</evidence>
<keyword evidence="5 11" id="KW-0479">Metal-binding</keyword>
<dbReference type="PANTHER" id="PTHR11085">
    <property type="entry name" value="NAD-DEPENDENT PROTEIN DEACYLASE SIRTUIN-5, MITOCHONDRIAL-RELATED"/>
    <property type="match status" value="1"/>
</dbReference>
<evidence type="ECO:0000313" key="15">
    <source>
        <dbReference type="EMBL" id="KAJ3445263.1"/>
    </source>
</evidence>
<feature type="binding site" evidence="11">
    <location>
        <position position="159"/>
    </location>
    <ligand>
        <name>Zn(2+)</name>
        <dbReference type="ChEBI" id="CHEBI:29105"/>
    </ligand>
</feature>
<evidence type="ECO:0000256" key="4">
    <source>
        <dbReference type="ARBA" id="ARBA00022679"/>
    </source>
</evidence>
<evidence type="ECO:0000256" key="6">
    <source>
        <dbReference type="ARBA" id="ARBA00022833"/>
    </source>
</evidence>
<sequence length="325" mass="37127">MNKEELKEYFEENEELQEKVSKLADMIRNANHVVIYTGAGISTSAGIPDFRGPNGVWTCRDQGRKKPRSKKPWNLLVPTYGHMSIAKLIGVGVAKYLVSQNVDGLHVHSGVPLEKLSELHGNTNKEYCIDCQKEYFRPFSCRNARRVNDHRTGRMCEECGGELHDSIINFNENLNKDHLNRAFEHSVKCDLAIVLGTSLRVDPAASLPLVPVKLRRGKLVICNLQKTPKDHYASLILHGKTDQILKMLMKELEIEVKSFKEVIMEKAQLIENKKKEKKKNQKNKVQKQVNEKEKNEKKSSNTKSKSKTKMKPKSSKTLKKKPKKK</sequence>
<evidence type="ECO:0000256" key="12">
    <source>
        <dbReference type="SAM" id="Coils"/>
    </source>
</evidence>
<gene>
    <name evidence="15" type="ORF">M0812_11133</name>
</gene>